<dbReference type="EMBL" id="BOMY01000031">
    <property type="protein sequence ID" value="GIF21705.1"/>
    <property type="molecule type" value="Genomic_DNA"/>
</dbReference>
<comment type="similarity">
    <text evidence="2">Belongs to the binding-protein-dependent transport system permease family. FecCD subfamily.</text>
</comment>
<keyword evidence="5 8" id="KW-0812">Transmembrane</keyword>
<reference evidence="9" key="1">
    <citation type="submission" date="2021-01" db="EMBL/GenBank/DDBJ databases">
        <title>Whole genome shotgun sequence of Actinoplanes tereljensis NBRC 105297.</title>
        <authorList>
            <person name="Komaki H."/>
            <person name="Tamura T."/>
        </authorList>
    </citation>
    <scope>NUCLEOTIDE SEQUENCE</scope>
    <source>
        <strain evidence="9">NBRC 105297</strain>
    </source>
</reference>
<keyword evidence="4" id="KW-1003">Cell membrane</keyword>
<dbReference type="Gene3D" id="1.10.3470.10">
    <property type="entry name" value="ABC transporter involved in vitamin B12 uptake, BtuC"/>
    <property type="match status" value="1"/>
</dbReference>
<dbReference type="AlphaFoldDB" id="A0A919NP61"/>
<keyword evidence="3" id="KW-0813">Transport</keyword>
<dbReference type="GO" id="GO:0005886">
    <property type="term" value="C:plasma membrane"/>
    <property type="evidence" value="ECO:0007669"/>
    <property type="project" value="UniProtKB-SubCell"/>
</dbReference>
<keyword evidence="10" id="KW-1185">Reference proteome</keyword>
<feature type="transmembrane region" description="Helical" evidence="8">
    <location>
        <begin position="158"/>
        <end position="178"/>
    </location>
</feature>
<dbReference type="Pfam" id="PF01032">
    <property type="entry name" value="FecCD"/>
    <property type="match status" value="1"/>
</dbReference>
<accession>A0A919NP61</accession>
<evidence type="ECO:0000256" key="6">
    <source>
        <dbReference type="ARBA" id="ARBA00022989"/>
    </source>
</evidence>
<evidence type="ECO:0000256" key="7">
    <source>
        <dbReference type="ARBA" id="ARBA00023136"/>
    </source>
</evidence>
<dbReference type="PANTHER" id="PTHR30472">
    <property type="entry name" value="FERRIC ENTEROBACTIN TRANSPORT SYSTEM PERMEASE PROTEIN"/>
    <property type="match status" value="1"/>
</dbReference>
<dbReference type="InterPro" id="IPR000522">
    <property type="entry name" value="ABC_transptr_permease_BtuC"/>
</dbReference>
<evidence type="ECO:0000256" key="3">
    <source>
        <dbReference type="ARBA" id="ARBA00022448"/>
    </source>
</evidence>
<dbReference type="GO" id="GO:0033214">
    <property type="term" value="P:siderophore-iron import into cell"/>
    <property type="evidence" value="ECO:0007669"/>
    <property type="project" value="TreeGrafter"/>
</dbReference>
<dbReference type="InterPro" id="IPR037294">
    <property type="entry name" value="ABC_BtuC-like"/>
</dbReference>
<feature type="transmembrane region" description="Helical" evidence="8">
    <location>
        <begin position="99"/>
        <end position="118"/>
    </location>
</feature>
<feature type="transmembrane region" description="Helical" evidence="8">
    <location>
        <begin position="124"/>
        <end position="146"/>
    </location>
</feature>
<dbReference type="PANTHER" id="PTHR30472:SF1">
    <property type="entry name" value="FE(3+) DICITRATE TRANSPORT SYSTEM PERMEASE PROTEIN FECC-RELATED"/>
    <property type="match status" value="1"/>
</dbReference>
<evidence type="ECO:0000256" key="8">
    <source>
        <dbReference type="SAM" id="Phobius"/>
    </source>
</evidence>
<keyword evidence="7 8" id="KW-0472">Membrane</keyword>
<name>A0A919NP61_9ACTN</name>
<feature type="transmembrane region" description="Helical" evidence="8">
    <location>
        <begin position="241"/>
        <end position="266"/>
    </location>
</feature>
<evidence type="ECO:0000313" key="10">
    <source>
        <dbReference type="Proteomes" id="UP000623608"/>
    </source>
</evidence>
<dbReference type="FunFam" id="1.10.3470.10:FF:000001">
    <property type="entry name" value="Vitamin B12 ABC transporter permease BtuC"/>
    <property type="match status" value="1"/>
</dbReference>
<gene>
    <name evidence="9" type="ORF">Ate02nite_44350</name>
</gene>
<protein>
    <submittedName>
        <fullName evidence="9">Iron ABC transporter permease</fullName>
    </submittedName>
</protein>
<evidence type="ECO:0000256" key="5">
    <source>
        <dbReference type="ARBA" id="ARBA00022692"/>
    </source>
</evidence>
<comment type="caution">
    <text evidence="9">The sequence shown here is derived from an EMBL/GenBank/DDBJ whole genome shotgun (WGS) entry which is preliminary data.</text>
</comment>
<organism evidence="9 10">
    <name type="scientific">Paractinoplanes tereljensis</name>
    <dbReference type="NCBI Taxonomy" id="571912"/>
    <lineage>
        <taxon>Bacteria</taxon>
        <taxon>Bacillati</taxon>
        <taxon>Actinomycetota</taxon>
        <taxon>Actinomycetes</taxon>
        <taxon>Micromonosporales</taxon>
        <taxon>Micromonosporaceae</taxon>
        <taxon>Paractinoplanes</taxon>
    </lineage>
</organism>
<evidence type="ECO:0000256" key="4">
    <source>
        <dbReference type="ARBA" id="ARBA00022475"/>
    </source>
</evidence>
<feature type="transmembrane region" description="Helical" evidence="8">
    <location>
        <begin position="198"/>
        <end position="220"/>
    </location>
</feature>
<dbReference type="RefSeq" id="WP_239147593.1">
    <property type="nucleotide sequence ID" value="NZ_BOMY01000031.1"/>
</dbReference>
<sequence>MPASLIIPASLRRPGIIGALTLLAMLAVLASLAFGSSRLSAGQVWDTLFHSGSAPEDLHAIIFGVRIPRTILGVIVGVCLGVAGTLMQGHTRNPLADPGIFGVSAGAGLAVVIGVFVFGVTGNAFTVVFAVVGALIASVAVFGITAAGSEPASPVPMALAGAAVSALLDALTSFIVLADRDALEAYRLWVVGSLSGRPTGVAVAVLPFAAAGLLLAVLNTRALDNLSLGTEMARGLGENVLVARVVGLAAITLLTAAATAAAGPVGFVGLVVPHLARPLVGAGHRWLLPASALLGISLVLGADVVGRMIGGTGEVQVGIVLAVLGGPFFVAVARRRSLAAL</sequence>
<dbReference type="SUPFAM" id="SSF81345">
    <property type="entry name" value="ABC transporter involved in vitamin B12 uptake, BtuC"/>
    <property type="match status" value="1"/>
</dbReference>
<feature type="transmembrane region" description="Helical" evidence="8">
    <location>
        <begin position="286"/>
        <end position="305"/>
    </location>
</feature>
<dbReference type="Proteomes" id="UP000623608">
    <property type="component" value="Unassembled WGS sequence"/>
</dbReference>
<proteinExistence type="inferred from homology"/>
<evidence type="ECO:0000256" key="1">
    <source>
        <dbReference type="ARBA" id="ARBA00004651"/>
    </source>
</evidence>
<feature type="transmembrane region" description="Helical" evidence="8">
    <location>
        <begin position="317"/>
        <end position="334"/>
    </location>
</feature>
<comment type="subcellular location">
    <subcellularLocation>
        <location evidence="1">Cell membrane</location>
        <topology evidence="1">Multi-pass membrane protein</topology>
    </subcellularLocation>
</comment>
<dbReference type="CDD" id="cd06550">
    <property type="entry name" value="TM_ABC_iron-siderophores_like"/>
    <property type="match status" value="1"/>
</dbReference>
<evidence type="ECO:0000256" key="2">
    <source>
        <dbReference type="ARBA" id="ARBA00007935"/>
    </source>
</evidence>
<keyword evidence="6 8" id="KW-1133">Transmembrane helix</keyword>
<dbReference type="GO" id="GO:0022857">
    <property type="term" value="F:transmembrane transporter activity"/>
    <property type="evidence" value="ECO:0007669"/>
    <property type="project" value="InterPro"/>
</dbReference>
<evidence type="ECO:0000313" key="9">
    <source>
        <dbReference type="EMBL" id="GIF21705.1"/>
    </source>
</evidence>
<feature type="transmembrane region" description="Helical" evidence="8">
    <location>
        <begin position="66"/>
        <end position="87"/>
    </location>
</feature>